<keyword evidence="4" id="KW-1185">Reference proteome</keyword>
<dbReference type="RefSeq" id="WP_012616123.1">
    <property type="nucleotide sequence ID" value="NC_011831.1"/>
</dbReference>
<name>B8G5P6_CHLAD</name>
<dbReference type="PANTHER" id="PTHR34383:SF3">
    <property type="entry name" value="POLYPHOSPHATE:AMP PHOSPHOTRANSFERASE"/>
    <property type="match status" value="1"/>
</dbReference>
<dbReference type="EMBL" id="CP001337">
    <property type="protein sequence ID" value="ACL23757.1"/>
    <property type="molecule type" value="Genomic_DNA"/>
</dbReference>
<dbReference type="Proteomes" id="UP000002508">
    <property type="component" value="Chromosome"/>
</dbReference>
<dbReference type="AlphaFoldDB" id="B8G5P6"/>
<dbReference type="Pfam" id="PF03976">
    <property type="entry name" value="PPK2"/>
    <property type="match status" value="2"/>
</dbReference>
<evidence type="ECO:0000256" key="1">
    <source>
        <dbReference type="SAM" id="MobiDB-lite"/>
    </source>
</evidence>
<dbReference type="KEGG" id="cag:Cagg_0834"/>
<reference evidence="3" key="1">
    <citation type="submission" date="2008-12" db="EMBL/GenBank/DDBJ databases">
        <title>Complete sequence of Chloroflexus aggregans DSM 9485.</title>
        <authorList>
            <consortium name="US DOE Joint Genome Institute"/>
            <person name="Lucas S."/>
            <person name="Copeland A."/>
            <person name="Lapidus A."/>
            <person name="Glavina del Rio T."/>
            <person name="Dalin E."/>
            <person name="Tice H."/>
            <person name="Pitluck S."/>
            <person name="Foster B."/>
            <person name="Larimer F."/>
            <person name="Land M."/>
            <person name="Hauser L."/>
            <person name="Kyrpides N."/>
            <person name="Mikhailova N."/>
            <person name="Bryant D."/>
            <person name="Richardson P."/>
        </authorList>
    </citation>
    <scope>NUCLEOTIDE SEQUENCE</scope>
    <source>
        <strain evidence="3">DSM 9485</strain>
    </source>
</reference>
<dbReference type="SUPFAM" id="SSF52540">
    <property type="entry name" value="P-loop containing nucleoside triphosphate hydrolases"/>
    <property type="match status" value="2"/>
</dbReference>
<dbReference type="Gene3D" id="3.40.50.300">
    <property type="entry name" value="P-loop containing nucleotide triphosphate hydrolases"/>
    <property type="match status" value="2"/>
</dbReference>
<protein>
    <recommendedName>
        <fullName evidence="2">Polyphosphate kinase-2-related domain-containing protein</fullName>
    </recommendedName>
</protein>
<gene>
    <name evidence="3" type="ordered locus">Cagg_0834</name>
</gene>
<organism evidence="3 4">
    <name type="scientific">Chloroflexus aggregans (strain MD-66 / DSM 9485)</name>
    <dbReference type="NCBI Taxonomy" id="326427"/>
    <lineage>
        <taxon>Bacteria</taxon>
        <taxon>Bacillati</taxon>
        <taxon>Chloroflexota</taxon>
        <taxon>Chloroflexia</taxon>
        <taxon>Chloroflexales</taxon>
        <taxon>Chloroflexineae</taxon>
        <taxon>Chloroflexaceae</taxon>
        <taxon>Chloroflexus</taxon>
    </lineage>
</organism>
<feature type="domain" description="Polyphosphate kinase-2-related" evidence="2">
    <location>
        <begin position="320"/>
        <end position="541"/>
    </location>
</feature>
<evidence type="ECO:0000259" key="2">
    <source>
        <dbReference type="Pfam" id="PF03976"/>
    </source>
</evidence>
<dbReference type="eggNOG" id="COG2326">
    <property type="taxonomic scope" value="Bacteria"/>
</dbReference>
<feature type="region of interest" description="Disordered" evidence="1">
    <location>
        <begin position="269"/>
        <end position="289"/>
    </location>
</feature>
<evidence type="ECO:0000313" key="4">
    <source>
        <dbReference type="Proteomes" id="UP000002508"/>
    </source>
</evidence>
<dbReference type="PANTHER" id="PTHR34383">
    <property type="entry name" value="POLYPHOSPHATE:AMP PHOSPHOTRANSFERASE-RELATED"/>
    <property type="match status" value="1"/>
</dbReference>
<accession>B8G5P6</accession>
<feature type="domain" description="Polyphosphate kinase-2-related" evidence="2">
    <location>
        <begin position="11"/>
        <end position="231"/>
    </location>
</feature>
<dbReference type="HOGENOM" id="CLU_033786_0_2_0"/>
<evidence type="ECO:0000313" key="3">
    <source>
        <dbReference type="EMBL" id="ACL23757.1"/>
    </source>
</evidence>
<dbReference type="InterPro" id="IPR027417">
    <property type="entry name" value="P-loop_NTPase"/>
</dbReference>
<dbReference type="STRING" id="326427.Cagg_0834"/>
<sequence length="549" mass="64227">MLDRCITDVSLSKAEYQRLVPELQARLFDLEQMLLEARIPTIFVFEGWAGTAKARTIATLTRRLDPRGFRVYPITPPRTYEQQYPWLYRFWLKIPSYGQMTFFDRSWYRELLAAYTTDGDQDRWRTRCEDAVVFERQLADDGAFILKFWLHITKKQQARRFKKLLSDPLQSWRVTDEDRWQHRHYKRVYRVVEEMLVRTDTAFAPWQIVPAADKYYARLYILQTIVGALESRLGITAIDRGASIDDSGEALRRYNLSIRIPVLGGATNTDTVRPSPSAEEAGHQLTTTPMSNGSVVVTVPVVSPTYAASPLQRVDLSLRLDDETYHRELKRLQAKLYLLGLQVYHQKRPVVIVFEGWDAAGKGGAIQRLTAELDPRAYIVHAIAAPTGDDKARHYLYRFWRRLPPRGQFAVFDRSWYGRVLVERVEGFARPEEWRRAYAEINQFERQLVDFGTIIAKFWLHISPEEQLRRFEQRQNVPYKAWKLTDEDWRNREKWPAYLAAVDEMLLRTSTPFAPWTIVEAEDKKFARIKVLRTAVDVLESELGVVKLE</sequence>
<proteinExistence type="predicted"/>
<dbReference type="OrthoDB" id="9775224at2"/>
<dbReference type="InterPro" id="IPR022488">
    <property type="entry name" value="PPK2-related"/>
</dbReference>